<evidence type="ECO:0000256" key="1">
    <source>
        <dbReference type="SAM" id="SignalP"/>
    </source>
</evidence>
<keyword evidence="3" id="KW-1185">Reference proteome</keyword>
<accession>A0ABR9D875</accession>
<reference evidence="2 3" key="1">
    <citation type="submission" date="2020-09" db="EMBL/GenBank/DDBJ databases">
        <title>Methylomonas albis sp. nov. and Methylomonas fluvii sp. nov.: Two cold-adapted methanotrophs from the River Elbe and an amended description of Methylovulum psychrotolerans strain Eb1.</title>
        <authorList>
            <person name="Bussmann I.K."/>
            <person name="Klings K.-W."/>
            <person name="Warnstedt J."/>
            <person name="Hoppert M."/>
            <person name="Saborowski A."/>
            <person name="Horn F."/>
            <person name="Liebner S."/>
        </authorList>
    </citation>
    <scope>NUCLEOTIDE SEQUENCE [LARGE SCALE GENOMIC DNA]</scope>
    <source>
        <strain evidence="2 3">EbB</strain>
    </source>
</reference>
<dbReference type="Proteomes" id="UP000641152">
    <property type="component" value="Unassembled WGS sequence"/>
</dbReference>
<dbReference type="EMBL" id="JACXST010000001">
    <property type="protein sequence ID" value="MBD9359308.1"/>
    <property type="molecule type" value="Genomic_DNA"/>
</dbReference>
<proteinExistence type="predicted"/>
<organism evidence="2 3">
    <name type="scientific">Methylomonas fluvii</name>
    <dbReference type="NCBI Taxonomy" id="1854564"/>
    <lineage>
        <taxon>Bacteria</taxon>
        <taxon>Pseudomonadati</taxon>
        <taxon>Pseudomonadota</taxon>
        <taxon>Gammaproteobacteria</taxon>
        <taxon>Methylococcales</taxon>
        <taxon>Methylococcaceae</taxon>
        <taxon>Methylomonas</taxon>
    </lineage>
</organism>
<evidence type="ECO:0008006" key="4">
    <source>
        <dbReference type="Google" id="ProtNLM"/>
    </source>
</evidence>
<feature type="chain" id="PRO_5047368336" description="PEP-CTERM sorting domain-containing protein" evidence="1">
    <location>
        <begin position="20"/>
        <end position="240"/>
    </location>
</feature>
<feature type="signal peptide" evidence="1">
    <location>
        <begin position="1"/>
        <end position="19"/>
    </location>
</feature>
<sequence length="240" mass="25278">MKILSALLATFLYSANATAALEFTFSGDFVNFSTGNFSGQVTVDALLPSSIDVFPASGSESASLRLGYSLSAPLSILANGQALVIDNDHAVLNIVDNTTVSEAQINSQGFTSTQVTPGTYDILTLHMESASNQYDDSGLLVSGAEFSVTGFFDQLLLGGVDLDPTKLPSLFGLAFADNLKFLVFEVNRKLGDSEDFRGAGVITASDVVDTHVFTPVPLPGAAWSFASVIAGFGLRMRKQA</sequence>
<evidence type="ECO:0000313" key="3">
    <source>
        <dbReference type="Proteomes" id="UP000641152"/>
    </source>
</evidence>
<keyword evidence="1" id="KW-0732">Signal</keyword>
<name>A0ABR9D875_9GAMM</name>
<evidence type="ECO:0000313" key="2">
    <source>
        <dbReference type="EMBL" id="MBD9359308.1"/>
    </source>
</evidence>
<protein>
    <recommendedName>
        <fullName evidence="4">PEP-CTERM sorting domain-containing protein</fullName>
    </recommendedName>
</protein>
<comment type="caution">
    <text evidence="2">The sequence shown here is derived from an EMBL/GenBank/DDBJ whole genome shotgun (WGS) entry which is preliminary data.</text>
</comment>
<gene>
    <name evidence="2" type="ORF">EBB_01855</name>
</gene>
<dbReference type="RefSeq" id="WP_192392210.1">
    <property type="nucleotide sequence ID" value="NZ_CAJHIU010000001.1"/>
</dbReference>